<dbReference type="InterPro" id="IPR036388">
    <property type="entry name" value="WH-like_DNA-bd_sf"/>
</dbReference>
<dbReference type="InterPro" id="IPR038005">
    <property type="entry name" value="RX-like_CC"/>
</dbReference>
<evidence type="ECO:0000256" key="7">
    <source>
        <dbReference type="SAM" id="SignalP"/>
    </source>
</evidence>
<dbReference type="InterPro" id="IPR056789">
    <property type="entry name" value="LRR_R13L1-DRL21"/>
</dbReference>
<comment type="caution">
    <text evidence="12">The sequence shown here is derived from an EMBL/GenBank/DDBJ whole genome shotgun (WGS) entry which is preliminary data.</text>
</comment>
<dbReference type="InterPro" id="IPR041118">
    <property type="entry name" value="Rx_N"/>
</dbReference>
<evidence type="ECO:0000259" key="9">
    <source>
        <dbReference type="Pfam" id="PF18052"/>
    </source>
</evidence>
<protein>
    <submittedName>
        <fullName evidence="12">Disease resistance protein RGA1</fullName>
    </submittedName>
</protein>
<dbReference type="SUPFAM" id="SSF52540">
    <property type="entry name" value="P-loop containing nucleoside triphosphate hydrolases"/>
    <property type="match status" value="1"/>
</dbReference>
<name>A0AAW2V2F5_SESRA</name>
<evidence type="ECO:0000256" key="5">
    <source>
        <dbReference type="ARBA" id="ARBA00022821"/>
    </source>
</evidence>
<reference evidence="12" key="2">
    <citation type="journal article" date="2024" name="Plant">
        <title>Genomic evolution and insights into agronomic trait innovations of Sesamum species.</title>
        <authorList>
            <person name="Miao H."/>
            <person name="Wang L."/>
            <person name="Qu L."/>
            <person name="Liu H."/>
            <person name="Sun Y."/>
            <person name="Le M."/>
            <person name="Wang Q."/>
            <person name="Wei S."/>
            <person name="Zheng Y."/>
            <person name="Lin W."/>
            <person name="Duan Y."/>
            <person name="Cao H."/>
            <person name="Xiong S."/>
            <person name="Wang X."/>
            <person name="Wei L."/>
            <person name="Li C."/>
            <person name="Ma Q."/>
            <person name="Ju M."/>
            <person name="Zhao R."/>
            <person name="Li G."/>
            <person name="Mu C."/>
            <person name="Tian Q."/>
            <person name="Mei H."/>
            <person name="Zhang T."/>
            <person name="Gao T."/>
            <person name="Zhang H."/>
        </authorList>
    </citation>
    <scope>NUCLEOTIDE SEQUENCE</scope>
    <source>
        <strain evidence="12">G02</strain>
    </source>
</reference>
<evidence type="ECO:0000259" key="8">
    <source>
        <dbReference type="Pfam" id="PF00931"/>
    </source>
</evidence>
<keyword evidence="6" id="KW-0067">ATP-binding</keyword>
<dbReference type="PANTHER" id="PTHR36766:SF47">
    <property type="entry name" value="NB-ARC DOMAIN-CONTAINING PROTEIN"/>
    <property type="match status" value="1"/>
</dbReference>
<dbReference type="InterPro" id="IPR027417">
    <property type="entry name" value="P-loop_NTPase"/>
</dbReference>
<dbReference type="Gene3D" id="3.80.10.10">
    <property type="entry name" value="Ribonuclease Inhibitor"/>
    <property type="match status" value="1"/>
</dbReference>
<gene>
    <name evidence="12" type="ORF">Sradi_0915200</name>
</gene>
<dbReference type="Pfam" id="PF00931">
    <property type="entry name" value="NB-ARC"/>
    <property type="match status" value="1"/>
</dbReference>
<dbReference type="GO" id="GO:0043531">
    <property type="term" value="F:ADP binding"/>
    <property type="evidence" value="ECO:0007669"/>
    <property type="project" value="InterPro"/>
</dbReference>
<dbReference type="FunFam" id="1.10.10.10:FF:000322">
    <property type="entry name" value="Probable disease resistance protein At1g63360"/>
    <property type="match status" value="1"/>
</dbReference>
<dbReference type="Gene3D" id="1.10.10.10">
    <property type="entry name" value="Winged helix-like DNA-binding domain superfamily/Winged helix DNA-binding domain"/>
    <property type="match status" value="1"/>
</dbReference>
<organism evidence="12">
    <name type="scientific">Sesamum radiatum</name>
    <name type="common">Black benniseed</name>
    <dbReference type="NCBI Taxonomy" id="300843"/>
    <lineage>
        <taxon>Eukaryota</taxon>
        <taxon>Viridiplantae</taxon>
        <taxon>Streptophyta</taxon>
        <taxon>Embryophyta</taxon>
        <taxon>Tracheophyta</taxon>
        <taxon>Spermatophyta</taxon>
        <taxon>Magnoliopsida</taxon>
        <taxon>eudicotyledons</taxon>
        <taxon>Gunneridae</taxon>
        <taxon>Pentapetalae</taxon>
        <taxon>asterids</taxon>
        <taxon>lamiids</taxon>
        <taxon>Lamiales</taxon>
        <taxon>Pedaliaceae</taxon>
        <taxon>Sesamum</taxon>
    </lineage>
</organism>
<dbReference type="GO" id="GO:0051607">
    <property type="term" value="P:defense response to virus"/>
    <property type="evidence" value="ECO:0007669"/>
    <property type="project" value="UniProtKB-ARBA"/>
</dbReference>
<keyword evidence="3" id="KW-0677">Repeat</keyword>
<dbReference type="GO" id="GO:0005524">
    <property type="term" value="F:ATP binding"/>
    <property type="evidence" value="ECO:0007669"/>
    <property type="project" value="UniProtKB-KW"/>
</dbReference>
<evidence type="ECO:0000313" key="12">
    <source>
        <dbReference type="EMBL" id="KAL0423804.1"/>
    </source>
</evidence>
<feature type="signal peptide" evidence="7">
    <location>
        <begin position="1"/>
        <end position="15"/>
    </location>
</feature>
<keyword evidence="2" id="KW-0433">Leucine-rich repeat</keyword>
<evidence type="ECO:0000256" key="4">
    <source>
        <dbReference type="ARBA" id="ARBA00022741"/>
    </source>
</evidence>
<evidence type="ECO:0000256" key="3">
    <source>
        <dbReference type="ARBA" id="ARBA00022737"/>
    </source>
</evidence>
<dbReference type="Pfam" id="PF23559">
    <property type="entry name" value="WHD_DRP"/>
    <property type="match status" value="1"/>
</dbReference>
<dbReference type="InterPro" id="IPR002182">
    <property type="entry name" value="NB-ARC"/>
</dbReference>
<dbReference type="Pfam" id="PF25019">
    <property type="entry name" value="LRR_R13L1-DRL21"/>
    <property type="match status" value="1"/>
</dbReference>
<keyword evidence="5" id="KW-0611">Plant defense</keyword>
<evidence type="ECO:0000259" key="11">
    <source>
        <dbReference type="Pfam" id="PF25019"/>
    </source>
</evidence>
<evidence type="ECO:0000256" key="2">
    <source>
        <dbReference type="ARBA" id="ARBA00022614"/>
    </source>
</evidence>
<dbReference type="AlphaFoldDB" id="A0AAW2V2F5"/>
<feature type="domain" description="Disease resistance N-terminal" evidence="9">
    <location>
        <begin position="10"/>
        <end position="94"/>
    </location>
</feature>
<dbReference type="PANTHER" id="PTHR36766">
    <property type="entry name" value="PLANT BROAD-SPECTRUM MILDEW RESISTANCE PROTEIN RPW8"/>
    <property type="match status" value="1"/>
</dbReference>
<dbReference type="InterPro" id="IPR032675">
    <property type="entry name" value="LRR_dom_sf"/>
</dbReference>
<dbReference type="PRINTS" id="PR00364">
    <property type="entry name" value="DISEASERSIST"/>
</dbReference>
<dbReference type="Gene3D" id="1.10.8.430">
    <property type="entry name" value="Helical domain of apoptotic protease-activating factors"/>
    <property type="match status" value="1"/>
</dbReference>
<feature type="domain" description="R13L1/DRL21-like LRR repeat region" evidence="11">
    <location>
        <begin position="680"/>
        <end position="806"/>
    </location>
</feature>
<dbReference type="Gene3D" id="1.20.5.4130">
    <property type="match status" value="1"/>
</dbReference>
<proteinExistence type="inferred from homology"/>
<dbReference type="InterPro" id="IPR058922">
    <property type="entry name" value="WHD_DRP"/>
</dbReference>
<dbReference type="Gene3D" id="3.40.50.300">
    <property type="entry name" value="P-loop containing nucleotide triphosphate hydrolases"/>
    <property type="match status" value="1"/>
</dbReference>
<dbReference type="EMBL" id="JACGWJ010000004">
    <property type="protein sequence ID" value="KAL0423804.1"/>
    <property type="molecule type" value="Genomic_DNA"/>
</dbReference>
<reference evidence="12" key="1">
    <citation type="submission" date="2020-06" db="EMBL/GenBank/DDBJ databases">
        <authorList>
            <person name="Li T."/>
            <person name="Hu X."/>
            <person name="Zhang T."/>
            <person name="Song X."/>
            <person name="Zhang H."/>
            <person name="Dai N."/>
            <person name="Sheng W."/>
            <person name="Hou X."/>
            <person name="Wei L."/>
        </authorList>
    </citation>
    <scope>NUCLEOTIDE SEQUENCE</scope>
    <source>
        <strain evidence="12">G02</strain>
        <tissue evidence="12">Leaf</tissue>
    </source>
</reference>
<comment type="similarity">
    <text evidence="1">Belongs to the disease resistance NB-LRR family.</text>
</comment>
<dbReference type="CDD" id="cd14798">
    <property type="entry name" value="RX-CC_like"/>
    <property type="match status" value="1"/>
</dbReference>
<evidence type="ECO:0000259" key="10">
    <source>
        <dbReference type="Pfam" id="PF23559"/>
    </source>
</evidence>
<keyword evidence="7" id="KW-0732">Signal</keyword>
<sequence length="899" mass="102571">MSIIIVSALVRTVFGTLSSAALREIGAIWGLQDDLESLESVFCTIQLVLQDAESKQRKSPAIQNWLLKLKDVAYDAENVLDRIATFGLRRRADSERGVQHKLTSFLSGKNPLLFRLKMVYEVRKIKKKLGDIADERLKFHLVEGVVENRFGETLESRETSSVVNELEICGRDEEKEMIIGKLVDGMHDQDHLSVYAIWGMGGLGKTTLAQIVYNDDRVKSHFNLQIWICVSDDFSVKRLVKAIIESIDGAVCNFTELDPLQRLLQERLRGKRFYLVLDDVWNENQVAWDDLKEVLRCGSKGSVLLVTTRIEKVALMMTTMDVHHIGCLSEEDSWFLFRQRAFTTGVEEESHIAIGKTIVKKCGGVPLAIKALGSLMRFKSHESEWLAIKESEIWQFSDDENDIFPALRLSYYNLAPQMRQCFAYCCLFPKDHVMEEKQLIQLWMANGFVPSQDQNDLYFNGHLIFKELVWRSFLQDVEINPEGNVTCKMHDLMHDLAVSIMKHETCNLEGGKVMDIPKTLRHLTFDMSSISILDNKRKLKFPGDGSLRSLIFHGFAYNIEELSSLSKLRNLRALHNQRPIKKWPNIVCKLEHLRYLAMSCYGIKRLPESLTRLHNLQTLKLKNSIDLLELPRGLKVMKNLCFLEIQYFWLLLCTPPGLGDLIYLRELSIFIVGQDASHQIDQLKELNLGGSLSIRGLENVSNTEDAKKANLMTKNNLTSLSLLWTDGAEKTHSTEYYEELLQGLQPHHNLETIIIKSYQGSKFPNWMSALALKNLKKVSLESCRRCEHLPPLGKLPSLTDLDLHGMDSLKYLDDECYVKGEIPFPVLTTLSIYDMPNLLEFRRGNSVENFACLKEIKIRRCPKLPGLPFLPTLRSLCISGSISATLLGSLTCHLHHSTI</sequence>
<accession>A0AAW2V2F5</accession>
<keyword evidence="4" id="KW-0547">Nucleotide-binding</keyword>
<dbReference type="SUPFAM" id="SSF52058">
    <property type="entry name" value="L domain-like"/>
    <property type="match status" value="1"/>
</dbReference>
<feature type="domain" description="Disease resistance protein winged helix" evidence="10">
    <location>
        <begin position="427"/>
        <end position="497"/>
    </location>
</feature>
<feature type="domain" description="NB-ARC" evidence="8">
    <location>
        <begin position="173"/>
        <end position="344"/>
    </location>
</feature>
<feature type="chain" id="PRO_5043811434" evidence="7">
    <location>
        <begin position="16"/>
        <end position="899"/>
    </location>
</feature>
<evidence type="ECO:0000256" key="6">
    <source>
        <dbReference type="ARBA" id="ARBA00022840"/>
    </source>
</evidence>
<dbReference type="InterPro" id="IPR042197">
    <property type="entry name" value="Apaf_helical"/>
</dbReference>
<dbReference type="FunFam" id="3.40.50.300:FF:001091">
    <property type="entry name" value="Probable disease resistance protein At1g61300"/>
    <property type="match status" value="1"/>
</dbReference>
<evidence type="ECO:0000256" key="1">
    <source>
        <dbReference type="ARBA" id="ARBA00008894"/>
    </source>
</evidence>
<dbReference type="Pfam" id="PF18052">
    <property type="entry name" value="Rx_N"/>
    <property type="match status" value="1"/>
</dbReference>